<feature type="non-terminal residue" evidence="1">
    <location>
        <position position="27"/>
    </location>
</feature>
<comment type="caution">
    <text evidence="1">The sequence shown here is derived from an EMBL/GenBank/DDBJ whole genome shotgun (WGS) entry which is preliminary data.</text>
</comment>
<organism evidence="1 2">
    <name type="scientific">Trifolium medium</name>
    <dbReference type="NCBI Taxonomy" id="97028"/>
    <lineage>
        <taxon>Eukaryota</taxon>
        <taxon>Viridiplantae</taxon>
        <taxon>Streptophyta</taxon>
        <taxon>Embryophyta</taxon>
        <taxon>Tracheophyta</taxon>
        <taxon>Spermatophyta</taxon>
        <taxon>Magnoliopsida</taxon>
        <taxon>eudicotyledons</taxon>
        <taxon>Gunneridae</taxon>
        <taxon>Pentapetalae</taxon>
        <taxon>rosids</taxon>
        <taxon>fabids</taxon>
        <taxon>Fabales</taxon>
        <taxon>Fabaceae</taxon>
        <taxon>Papilionoideae</taxon>
        <taxon>50 kb inversion clade</taxon>
        <taxon>NPAAA clade</taxon>
        <taxon>Hologalegina</taxon>
        <taxon>IRL clade</taxon>
        <taxon>Trifolieae</taxon>
        <taxon>Trifolium</taxon>
    </lineage>
</organism>
<evidence type="ECO:0000313" key="1">
    <source>
        <dbReference type="EMBL" id="MCI11695.1"/>
    </source>
</evidence>
<proteinExistence type="predicted"/>
<name>A0A392PLC3_9FABA</name>
<protein>
    <submittedName>
        <fullName evidence="1">Uncharacterized protein</fullName>
    </submittedName>
</protein>
<dbReference type="EMBL" id="LXQA010081174">
    <property type="protein sequence ID" value="MCI11695.1"/>
    <property type="molecule type" value="Genomic_DNA"/>
</dbReference>
<dbReference type="AlphaFoldDB" id="A0A392PLC3"/>
<evidence type="ECO:0000313" key="2">
    <source>
        <dbReference type="Proteomes" id="UP000265520"/>
    </source>
</evidence>
<dbReference type="Proteomes" id="UP000265520">
    <property type="component" value="Unassembled WGS sequence"/>
</dbReference>
<keyword evidence="2" id="KW-1185">Reference proteome</keyword>
<accession>A0A392PLC3</accession>
<sequence>MAPEARFRKCMFKAVLFSSPEVRFSRL</sequence>
<reference evidence="1 2" key="1">
    <citation type="journal article" date="2018" name="Front. Plant Sci.">
        <title>Red Clover (Trifolium pratense) and Zigzag Clover (T. medium) - A Picture of Genomic Similarities and Differences.</title>
        <authorList>
            <person name="Dluhosova J."/>
            <person name="Istvanek J."/>
            <person name="Nedelnik J."/>
            <person name="Repkova J."/>
        </authorList>
    </citation>
    <scope>NUCLEOTIDE SEQUENCE [LARGE SCALE GENOMIC DNA]</scope>
    <source>
        <strain evidence="2">cv. 10/8</strain>
        <tissue evidence="1">Leaf</tissue>
    </source>
</reference>